<organism evidence="2 3">
    <name type="scientific">Silicimonas algicola</name>
    <dbReference type="NCBI Taxonomy" id="1826607"/>
    <lineage>
        <taxon>Bacteria</taxon>
        <taxon>Pseudomonadati</taxon>
        <taxon>Pseudomonadota</taxon>
        <taxon>Alphaproteobacteria</taxon>
        <taxon>Rhodobacterales</taxon>
        <taxon>Paracoccaceae</taxon>
    </lineage>
</organism>
<gene>
    <name evidence="2" type="ORF">C8D95_10980</name>
</gene>
<feature type="chain" id="PRO_5016454764" evidence="1">
    <location>
        <begin position="22"/>
        <end position="191"/>
    </location>
</feature>
<protein>
    <submittedName>
        <fullName evidence="2">Uncharacterized protein</fullName>
    </submittedName>
</protein>
<keyword evidence="3" id="KW-1185">Reference proteome</keyword>
<keyword evidence="1" id="KW-0732">Signal</keyword>
<name>A0A316G303_9RHOB</name>
<feature type="signal peptide" evidence="1">
    <location>
        <begin position="1"/>
        <end position="21"/>
    </location>
</feature>
<evidence type="ECO:0000313" key="3">
    <source>
        <dbReference type="Proteomes" id="UP000245390"/>
    </source>
</evidence>
<dbReference type="Proteomes" id="UP000245390">
    <property type="component" value="Unassembled WGS sequence"/>
</dbReference>
<reference evidence="2 3" key="1">
    <citation type="submission" date="2018-05" db="EMBL/GenBank/DDBJ databases">
        <title>Genomic Encyclopedia of Type Strains, Phase IV (KMG-IV): sequencing the most valuable type-strain genomes for metagenomic binning, comparative biology and taxonomic classification.</title>
        <authorList>
            <person name="Goeker M."/>
        </authorList>
    </citation>
    <scope>NUCLEOTIDE SEQUENCE [LARGE SCALE GENOMIC DNA]</scope>
    <source>
        <strain evidence="2 3">DSM 103371</strain>
    </source>
</reference>
<evidence type="ECO:0000256" key="1">
    <source>
        <dbReference type="SAM" id="SignalP"/>
    </source>
</evidence>
<accession>A0A316G303</accession>
<evidence type="ECO:0000313" key="2">
    <source>
        <dbReference type="EMBL" id="PWK54993.1"/>
    </source>
</evidence>
<dbReference type="EMBL" id="QGGV01000009">
    <property type="protein sequence ID" value="PWK54993.1"/>
    <property type="molecule type" value="Genomic_DNA"/>
</dbReference>
<proteinExistence type="predicted"/>
<sequence length="191" mass="21231">MRILRGMGLLICLAGASAAGAQSIAELRVAAEQGDRNAARDLVDAYIDGSDEQPRDLKAASRELDSFREVLSENQAQLRRYLIYVGAVPASPEYFRQVATGFAAQAESQKRSALRRTLRLNRNAYVFVLERELAARGFHPWPTDSQLDKDTLSGILSFCASVSILKECQRGPMRRSVARVIANHLWPRDPD</sequence>
<comment type="caution">
    <text evidence="2">The sequence shown here is derived from an EMBL/GenBank/DDBJ whole genome shotgun (WGS) entry which is preliminary data.</text>
</comment>
<dbReference type="AlphaFoldDB" id="A0A316G303"/>